<dbReference type="Proteomes" id="UP001318040">
    <property type="component" value="Chromosome 27"/>
</dbReference>
<keyword evidence="6" id="KW-1015">Disulfide bond</keyword>
<evidence type="ECO:0000256" key="1">
    <source>
        <dbReference type="ARBA" id="ARBA00004606"/>
    </source>
</evidence>
<evidence type="ECO:0000313" key="13">
    <source>
        <dbReference type="RefSeq" id="XP_032817358.1"/>
    </source>
</evidence>
<evidence type="ECO:0000259" key="11">
    <source>
        <dbReference type="Pfam" id="PF05279"/>
    </source>
</evidence>
<dbReference type="GO" id="GO:0012505">
    <property type="term" value="C:endomembrane system"/>
    <property type="evidence" value="ECO:0007669"/>
    <property type="project" value="UniProtKB-SubCell"/>
</dbReference>
<name>A0AAJ7X287_PETMA</name>
<keyword evidence="2" id="KW-0597">Phosphoprotein</keyword>
<dbReference type="AlphaFoldDB" id="A0AAJ7X287"/>
<dbReference type="KEGG" id="pmrn:116946505"/>
<evidence type="ECO:0000256" key="10">
    <source>
        <dbReference type="SAM" id="Phobius"/>
    </source>
</evidence>
<protein>
    <submittedName>
        <fullName evidence="13">Triadin-like</fullName>
    </submittedName>
</protein>
<feature type="region of interest" description="Disordered" evidence="9">
    <location>
        <begin position="1"/>
        <end position="26"/>
    </location>
</feature>
<dbReference type="InterPro" id="IPR007943">
    <property type="entry name" value="Asp-B-hydro/Triadin_dom"/>
</dbReference>
<evidence type="ECO:0000256" key="4">
    <source>
        <dbReference type="ARBA" id="ARBA00022989"/>
    </source>
</evidence>
<dbReference type="GO" id="GO:0016020">
    <property type="term" value="C:membrane"/>
    <property type="evidence" value="ECO:0007669"/>
    <property type="project" value="UniProtKB-SubCell"/>
</dbReference>
<proteinExistence type="predicted"/>
<gene>
    <name evidence="13" type="primary">LOC116946505</name>
</gene>
<keyword evidence="12" id="KW-1185">Reference proteome</keyword>
<feature type="compositionally biased region" description="Acidic residues" evidence="9">
    <location>
        <begin position="83"/>
        <end position="95"/>
    </location>
</feature>
<keyword evidence="4 10" id="KW-1133">Transmembrane helix</keyword>
<feature type="region of interest" description="Disordered" evidence="9">
    <location>
        <begin position="82"/>
        <end position="197"/>
    </location>
</feature>
<feature type="domain" description="Aspartyl beta-hydroxylase/Triadin" evidence="11">
    <location>
        <begin position="49"/>
        <end position="89"/>
    </location>
</feature>
<evidence type="ECO:0000313" key="12">
    <source>
        <dbReference type="Proteomes" id="UP001318040"/>
    </source>
</evidence>
<dbReference type="RefSeq" id="XP_032817358.1">
    <property type="nucleotide sequence ID" value="XM_032961467.1"/>
</dbReference>
<keyword evidence="5 10" id="KW-0472">Membrane</keyword>
<sequence>MTDPSRGEGAAAVADGHGTAGMDASGGRKVVRRVVRRVVETSPLLHSPSTWMLAFALLLTWGAVAVVMFDVVDLKVYLGQALDPDEENDGTDEETASLREAAASAAAAAAAATDEHESGKKTKKTKKTTSAAEKKADAAKGTGKKNEAVAGSGVKGEKQGTGEELDSGGRKKKKSNNDRGEREEGEANEGAKRRRGG</sequence>
<evidence type="ECO:0000256" key="8">
    <source>
        <dbReference type="ARBA" id="ARBA00037847"/>
    </source>
</evidence>
<evidence type="ECO:0000256" key="6">
    <source>
        <dbReference type="ARBA" id="ARBA00023157"/>
    </source>
</evidence>
<evidence type="ECO:0000256" key="2">
    <source>
        <dbReference type="ARBA" id="ARBA00022553"/>
    </source>
</evidence>
<evidence type="ECO:0000256" key="9">
    <source>
        <dbReference type="SAM" id="MobiDB-lite"/>
    </source>
</evidence>
<keyword evidence="7" id="KW-0325">Glycoprotein</keyword>
<keyword evidence="3 10" id="KW-0812">Transmembrane</keyword>
<feature type="compositionally biased region" description="Low complexity" evidence="9">
    <location>
        <begin position="101"/>
        <end position="112"/>
    </location>
</feature>
<reference evidence="13" key="1">
    <citation type="submission" date="2025-08" db="UniProtKB">
        <authorList>
            <consortium name="RefSeq"/>
        </authorList>
    </citation>
    <scope>IDENTIFICATION</scope>
    <source>
        <tissue evidence="13">Sperm</tissue>
    </source>
</reference>
<comment type="subcellular location">
    <subcellularLocation>
        <location evidence="8">Endomembrane system</location>
        <topology evidence="8">Single-pass membrane protein</topology>
    </subcellularLocation>
    <subcellularLocation>
        <location evidence="1">Membrane</location>
        <topology evidence="1">Single-pass type II membrane protein</topology>
    </subcellularLocation>
</comment>
<accession>A0AAJ7X287</accession>
<evidence type="ECO:0000256" key="3">
    <source>
        <dbReference type="ARBA" id="ARBA00022692"/>
    </source>
</evidence>
<feature type="transmembrane region" description="Helical" evidence="10">
    <location>
        <begin position="51"/>
        <end position="72"/>
    </location>
</feature>
<organism evidence="12 13">
    <name type="scientific">Petromyzon marinus</name>
    <name type="common">Sea lamprey</name>
    <dbReference type="NCBI Taxonomy" id="7757"/>
    <lineage>
        <taxon>Eukaryota</taxon>
        <taxon>Metazoa</taxon>
        <taxon>Chordata</taxon>
        <taxon>Craniata</taxon>
        <taxon>Vertebrata</taxon>
        <taxon>Cyclostomata</taxon>
        <taxon>Hyperoartia</taxon>
        <taxon>Petromyzontiformes</taxon>
        <taxon>Petromyzontidae</taxon>
        <taxon>Petromyzon</taxon>
    </lineage>
</organism>
<evidence type="ECO:0000256" key="5">
    <source>
        <dbReference type="ARBA" id="ARBA00023136"/>
    </source>
</evidence>
<dbReference type="Pfam" id="PF05279">
    <property type="entry name" value="Asp-B-Hydro_N"/>
    <property type="match status" value="1"/>
</dbReference>
<evidence type="ECO:0000256" key="7">
    <source>
        <dbReference type="ARBA" id="ARBA00023180"/>
    </source>
</evidence>